<keyword evidence="8" id="KW-0969">Cilium</keyword>
<dbReference type="Pfam" id="PF00801">
    <property type="entry name" value="PKD"/>
    <property type="match status" value="12"/>
</dbReference>
<dbReference type="SUPFAM" id="SSF56436">
    <property type="entry name" value="C-type lectin-like"/>
    <property type="match status" value="1"/>
</dbReference>
<dbReference type="PROSITE" id="PS50093">
    <property type="entry name" value="PKD"/>
    <property type="match status" value="10"/>
</dbReference>
<evidence type="ECO:0000256" key="5">
    <source>
        <dbReference type="ARBA" id="ARBA00022692"/>
    </source>
</evidence>
<evidence type="ECO:0000256" key="14">
    <source>
        <dbReference type="SAM" id="Phobius"/>
    </source>
</evidence>
<feature type="domain" description="PKD" evidence="16">
    <location>
        <begin position="1047"/>
        <end position="1113"/>
    </location>
</feature>
<keyword evidence="7 14" id="KW-1133">Transmembrane helix</keyword>
<dbReference type="PROSITE" id="PS51111">
    <property type="entry name" value="REJ"/>
    <property type="match status" value="1"/>
</dbReference>
<evidence type="ECO:0000256" key="3">
    <source>
        <dbReference type="ARBA" id="ARBA00007200"/>
    </source>
</evidence>
<dbReference type="SUPFAM" id="SSF49299">
    <property type="entry name" value="PKD domain"/>
    <property type="match status" value="10"/>
</dbReference>
<keyword evidence="6" id="KW-0677">Repeat</keyword>
<dbReference type="SMART" id="SM00034">
    <property type="entry name" value="CLECT"/>
    <property type="match status" value="1"/>
</dbReference>
<evidence type="ECO:0000259" key="16">
    <source>
        <dbReference type="PROSITE" id="PS50093"/>
    </source>
</evidence>
<evidence type="ECO:0000256" key="9">
    <source>
        <dbReference type="ARBA" id="ARBA00023136"/>
    </source>
</evidence>
<dbReference type="InterPro" id="IPR035986">
    <property type="entry name" value="PKD_dom_sf"/>
</dbReference>
<keyword evidence="9 14" id="KW-0472">Membrane</keyword>
<reference evidence="19" key="1">
    <citation type="submission" date="2025-08" db="UniProtKB">
        <authorList>
            <consortium name="Ensembl"/>
        </authorList>
    </citation>
    <scope>IDENTIFICATION</scope>
</reference>
<feature type="domain" description="PKD" evidence="16">
    <location>
        <begin position="681"/>
        <end position="769"/>
    </location>
</feature>
<dbReference type="InterPro" id="IPR001024">
    <property type="entry name" value="PLAT/LH2_dom"/>
</dbReference>
<evidence type="ECO:0000313" key="19">
    <source>
        <dbReference type="Ensembl" id="ENSTMTP00000020187.1"/>
    </source>
</evidence>
<evidence type="ECO:0000256" key="7">
    <source>
        <dbReference type="ARBA" id="ARBA00022989"/>
    </source>
</evidence>
<dbReference type="InterPro" id="IPR046791">
    <property type="entry name" value="Polycystin_dom"/>
</dbReference>
<keyword evidence="4" id="KW-1003">Cell membrane</keyword>
<dbReference type="InterPro" id="IPR036392">
    <property type="entry name" value="PLAT/LH2_dom_sf"/>
</dbReference>
<feature type="domain" description="C-type lectin" evidence="15">
    <location>
        <begin position="236"/>
        <end position="298"/>
    </location>
</feature>
<reference evidence="19" key="2">
    <citation type="submission" date="2025-09" db="UniProtKB">
        <authorList>
            <consortium name="Ensembl"/>
        </authorList>
    </citation>
    <scope>IDENTIFICATION</scope>
</reference>
<feature type="domain" description="PKD" evidence="16">
    <location>
        <begin position="1399"/>
        <end position="1461"/>
    </location>
</feature>
<dbReference type="Ensembl" id="ENSTMTT00000020892.1">
    <property type="protein sequence ID" value="ENSTMTP00000020187.1"/>
    <property type="gene ID" value="ENSTMTG00000014669.1"/>
</dbReference>
<keyword evidence="10" id="KW-1015">Disulfide bond</keyword>
<evidence type="ECO:0000256" key="6">
    <source>
        <dbReference type="ARBA" id="ARBA00022737"/>
    </source>
</evidence>
<evidence type="ECO:0000256" key="11">
    <source>
        <dbReference type="ARBA" id="ARBA00023180"/>
    </source>
</evidence>
<evidence type="ECO:0000256" key="4">
    <source>
        <dbReference type="ARBA" id="ARBA00022475"/>
    </source>
</evidence>
<proteinExistence type="inferred from homology"/>
<evidence type="ECO:0000256" key="12">
    <source>
        <dbReference type="ARBA" id="ARBA00023273"/>
    </source>
</evidence>
<dbReference type="Pfam" id="PF20519">
    <property type="entry name" value="Polycystin_dom"/>
    <property type="match status" value="1"/>
</dbReference>
<dbReference type="PROSITE" id="PS00615">
    <property type="entry name" value="C_TYPE_LECTIN_1"/>
    <property type="match status" value="1"/>
</dbReference>
<feature type="domain" description="PKD" evidence="16">
    <location>
        <begin position="861"/>
        <end position="938"/>
    </location>
</feature>
<keyword evidence="11" id="KW-0325">Glycoprotein</keyword>
<evidence type="ECO:0008006" key="21">
    <source>
        <dbReference type="Google" id="ProtNLM"/>
    </source>
</evidence>
<feature type="transmembrane region" description="Helical" evidence="14">
    <location>
        <begin position="2582"/>
        <end position="2603"/>
    </location>
</feature>
<dbReference type="InterPro" id="IPR014010">
    <property type="entry name" value="REJ_dom"/>
</dbReference>
<dbReference type="PROSITE" id="PS50041">
    <property type="entry name" value="C_TYPE_LECTIN_2"/>
    <property type="match status" value="1"/>
</dbReference>
<accession>A0A674JJS9</accession>
<dbReference type="PROSITE" id="PS50095">
    <property type="entry name" value="PLAT"/>
    <property type="match status" value="1"/>
</dbReference>
<dbReference type="InterPro" id="IPR042060">
    <property type="entry name" value="PLAT_polycystin1"/>
</dbReference>
<feature type="domain" description="PKD" evidence="16">
    <location>
        <begin position="1310"/>
        <end position="1372"/>
    </location>
</feature>
<comment type="subcellular location">
    <subcellularLocation>
        <location evidence="2">Cell membrane</location>
        <topology evidence="2">Multi-pass membrane protein</topology>
    </subcellularLocation>
    <subcellularLocation>
        <location evidence="1">Cell projection</location>
        <location evidence="1">Cilium</location>
    </subcellularLocation>
</comment>
<feature type="domain" description="PKD" evidence="16">
    <location>
        <begin position="1124"/>
        <end position="1197"/>
    </location>
</feature>
<organism evidence="19 20">
    <name type="scientific">Terrapene triunguis</name>
    <name type="common">Three-toed box turtle</name>
    <dbReference type="NCBI Taxonomy" id="2587831"/>
    <lineage>
        <taxon>Eukaryota</taxon>
        <taxon>Metazoa</taxon>
        <taxon>Chordata</taxon>
        <taxon>Craniata</taxon>
        <taxon>Vertebrata</taxon>
        <taxon>Euteleostomi</taxon>
        <taxon>Archelosauria</taxon>
        <taxon>Testudinata</taxon>
        <taxon>Testudines</taxon>
        <taxon>Cryptodira</taxon>
        <taxon>Durocryptodira</taxon>
        <taxon>Testudinoidea</taxon>
        <taxon>Emydidae</taxon>
        <taxon>Terrapene</taxon>
    </lineage>
</organism>
<evidence type="ECO:0000313" key="20">
    <source>
        <dbReference type="Proteomes" id="UP000472274"/>
    </source>
</evidence>
<feature type="transmembrane region" description="Helical" evidence="14">
    <location>
        <begin position="2829"/>
        <end position="2850"/>
    </location>
</feature>
<dbReference type="SMART" id="SM00308">
    <property type="entry name" value="LH2"/>
    <property type="match status" value="1"/>
</dbReference>
<dbReference type="InterPro" id="IPR000434">
    <property type="entry name" value="PC1"/>
</dbReference>
<dbReference type="Pfam" id="PF02010">
    <property type="entry name" value="REJ"/>
    <property type="match status" value="2"/>
</dbReference>
<evidence type="ECO:0000256" key="10">
    <source>
        <dbReference type="ARBA" id="ARBA00023157"/>
    </source>
</evidence>
<dbReference type="Gene3D" id="2.60.60.20">
    <property type="entry name" value="PLAT/LH2 domain"/>
    <property type="match status" value="1"/>
</dbReference>
<evidence type="ECO:0000259" key="15">
    <source>
        <dbReference type="PROSITE" id="PS50041"/>
    </source>
</evidence>
<dbReference type="InterPro" id="IPR013783">
    <property type="entry name" value="Ig-like_fold"/>
</dbReference>
<dbReference type="SMART" id="SM00089">
    <property type="entry name" value="PKD"/>
    <property type="match status" value="12"/>
</dbReference>
<dbReference type="FunFam" id="2.60.60.20:FF:000012">
    <property type="entry name" value="polycystin-1 isoform X2"/>
    <property type="match status" value="1"/>
</dbReference>
<dbReference type="SUPFAM" id="SSF49723">
    <property type="entry name" value="Lipase/lipooxygenase domain (PLAT/LH2 domain)"/>
    <property type="match status" value="1"/>
</dbReference>
<dbReference type="GO" id="GO:0005886">
    <property type="term" value="C:plasma membrane"/>
    <property type="evidence" value="ECO:0007669"/>
    <property type="project" value="UniProtKB-SubCell"/>
</dbReference>
<comment type="caution">
    <text evidence="13">Lacks conserved residue(s) required for the propagation of feature annotation.</text>
</comment>
<feature type="domain" description="PKD" evidence="16">
    <location>
        <begin position="791"/>
        <end position="843"/>
    </location>
</feature>
<protein>
    <recommendedName>
        <fullName evidence="21">Polycystin 1, transient receptor potential channel interacting</fullName>
    </recommendedName>
</protein>
<feature type="transmembrane region" description="Helical" evidence="14">
    <location>
        <begin position="3155"/>
        <end position="3179"/>
    </location>
</feature>
<evidence type="ECO:0000259" key="18">
    <source>
        <dbReference type="PROSITE" id="PS51111"/>
    </source>
</evidence>
<dbReference type="Gene3D" id="2.60.40.10">
    <property type="entry name" value="Immunoglobulins"/>
    <property type="match status" value="6"/>
</dbReference>
<dbReference type="GeneTree" id="ENSGT00940000158702"/>
<evidence type="ECO:0000259" key="17">
    <source>
        <dbReference type="PROSITE" id="PS50095"/>
    </source>
</evidence>
<dbReference type="GO" id="GO:0006816">
    <property type="term" value="P:calcium ion transport"/>
    <property type="evidence" value="ECO:0007669"/>
    <property type="project" value="TreeGrafter"/>
</dbReference>
<sequence>VSLSAADFISCVKDPETRRETVLLYSYLHPGTQSQASCHALCSQKAHTHYGLDLEDRCLCGCDCYQYPCSSASDSLSPLCQVSLSLSARPHYSLYEVIEFTAETLLPGTLYTWNFGDGGEQFSSSSPRARHTYALPGIYVVTVRAQVGGRSLLHRAAVSVILPVGPVGIECPRAVGRGENINIWIHSQQGTDLSVLWRIKMPSGQETLGEILQGVYLGSVLGLVLSIFLPGSAGVVWIGLSSLGSLRWVDGSLVDSFQNWTPFGQPEGKESCVQMHLLDTEGVWSSSPCSAKSSFLCERRAGGTIRPAGTWGGNVFMDWTGKLLLSCPPLIPPFLCAIFSTGTVWGGRMFHGDEARTGVLATAEAVVAMGDDSFYVFQVLLPREEISVYPDDIIGMQHNAEVSSLLRCLQQSHSPWRQSYISLVKAGWWEGSISSFTNPTWVDHVVCDLRVTFVGKPRSFAATPPLARHSERGAYTYTATVRNAVSSRKMNCTVEVQTKVGGLQIIHPMPVSGKLNVATKRETLIVIKILSGCNAMAHWMAPVGKPGVLFEATCPGSIVTHVPACHRDTADTWFSSALLRMEEPRMETLNVLVSNEISTQKLSVKIQSYNAIEGLRVVPPGPRRMLVDVSQVGHLAAKPRFLPTMPFFSASTGDYSVTAEAVNKYDRVERVAKVRAVCPIASVTILVTPTSPLVNEVTKFKALPRPSPYGVVYSWNFSDGSPTQEGVNSLVHHCFEKSGVYNVMLRANNSFSEVPSDIAVMVSEGVTGLRVVASGPTELGSATVVNAMLASGTDVLWTFNMGDGFVYSNLNLSFVSHTFTKEGNYTVTVMAHNAAASTRVSTIAEVYRLQITNILAPICLSSGEQTPFQAVVTGPSKGVQFCWDFQDGNPPSVGDGDPTVFHSYPAAGSYKLNLTVRGTVSTTSRQLAICVEDRIRSVKLTAPTLVLALGEPTCFQAEVVPVPDPQHQYQYHWDFGVGEDPVTSGSPEITFTYLEGGSYRVTVTVWNMVSRQNASADILAQRVIGTISILHSGKTESFLALGTSYLFTAEVPWDSVATFLWNFGDHSPPRVGQSTSHTYYTAGDITVTVTGENQVSRRNASLDITVLAPVRLLALSTERPVCEVRQEVTFHASLAAGDQVRYLWAIGEPRGFQKGATTFSHAFPAAGVFVVFVAAENAVSMEKANITIEVQERAQGVQIHSGNVVQGRYLASAEPFMLTAEVTQGSNLTFRWVISLGLRRVFTATGQSLTYCYNASGELLVEVRAGNVLGETSAGLALQVVERACGVKVRAASDSVAVGKPVNLSVSVASGTDLLYSWHIEEHAQPMLTNSSSLSYAYSTLGSKLVFVTVSNVLGSSNGSTELRVQEPVSRVSFTVEGSSPPFFLMSDTSRQLWGSVAAGSDVAWEWQLRGKEKQQLFHGQNVSCEFSAAGVYQVDLRAWNDVSEDTVQHPVAVQDPVAGLAVEVDRQDVCTDDRVVFTLHTQRGTNVSFALTIPSLGLSLDVCGGTHHFSFPAAGSHRVLASASNNVSMQLASVVVQVLEKVRGLHISNCCPAIVESNKELTLTAQVRAGENVTFFWIFHLPGHPAYEAAGQQVGYVPPGAGNLTIHVEASNPFCAASLTVTVALQVPIEGATLSSNGTGAFLNQTVAFDVAVMGGSDLRSEWKFGDSEETFAGGGDERMFHRYGRAGDFLVEVKIYNEVSFVLVQTTVTVRELGCDSPMVRLVEPPSSVPRSRTSYFEASIDLKGCTAYKALYLWEVFSSPSCEQLAEADQVPLQHADLLTPSLTLPKLSLDIGTHCLRFTASLQHTPLARTLSLLITVIPSKLVPVIRGGSWRSWSAQLDLVLDGSGSYDPDVGTDADPSLEYHWGCEVTKGTQQECLSALTPARLWEGLGLCVPWGRGGWIRPGQILPVTIECRSCSALSSYEISRSVHVTLAGQCQSCDNRTMVRLAFSDGQNLTLDHVTTSTGDSNRDLVIRQGVLRDGVNYSFTLSASQPGGELQGGSSITLTPNNPPRGGVCTLTPEHNLYLLETLVSYQCTGNSARASSGSPVQLIYTLVAERCSPGGRHCQHFCLYRGIKSSFSTFLPAATGGSRTTVNVLVELEDSQGAKTLALNRTLTLAMPVLPAGFPTVTSWLKNKSQSELWGVVQQGNPQEVIPYSLALITVLNQVRAQLRGNEGELRDRISIRSNVTAALASLNISSVKEAAQLSAALQQCVVGPGSYLFSPGLSLPWWQTGSLGVKSFPGSTLSALDTAPHPPLSGGPGLSTALTAFNLTRALMKSLMRSRVLNEETLLLSVSEIHTQGKRANSPNLLCLAPSERCLFSVPSAVARQLAGSQEVVQVLMDFSVNPFPFNYYANSSISTRLALLEFTTPGGAPIPVSNLSEERAIGLRLPTGQQEQQSSPPTLILLPPGESVNFTVRALAGSRAEGVHILTVHLLTGFDPSQEREPSIHFYGHYAPVPNEFHYAWKEEMLFDSLQGGSSREVTIFFNGMLRDYHVNITNHFSQAPVSAAVTVFASLCQYFHFPSMQWSTEGLRPTAATSRKEIVCLTEHLTVFGASLFVPPHSILFLPPSKRARQAPLVVITCCVLFAIYLGMVLIAHKLDDIDITRVGVVPRCGQPGRYKYWVMVKTGWKRGSGTTAHVGISLYGLNKSGSRHLDKGWAFQRNSQDIFQVETDANLGEIWKIRIWHDNTGLDPSWYLQHVVVWDRQTDHMYFFLVDDWLSVENEHNEGLIEKEVLAACPQELRCFSRVFPAQLRLGFSDWHVWLSVWGRSPHSRFTRVQRVTCCVLAVYLFLAICVLWYGAIGVEGYSVPLGSQVSVTAESIAVGMVVAVVVFPIQLLFTFIFRKTRSKVLQRVTAPGPGAHTLSVVLSWQVVLEALRAALITKPVDSEGEGLVEEPLVKPVPERIGKVRAPCGYGLLQAKEEARKVRALRALMRVMCSPGTCPTFYADTWEWIDSVLLSYLYNNPRLTLVGVPRLRQESSAGNAQLPSIPEPWKIFLLSPVFSALSLHDRTRAVFLEFTQYNVDVNLYVVVMLLLELPSVRPAVPSIVILPCQMLRLGTGLDLPLALVVCILLPAHPWTFSPQIVRQLRFVRRWSAFGKTFQRALGELLAATLLFLLTFRCAFYALLSALHGKVAFLSVIQEFPTLGTAYVLSFTVSLLCIGSRFLCAVILHSYRTVQAEMYRPAIEPQDYEMIEFFVKRFKLWMGFSKTKEFRHKVKFEGMDSLISRSSGNSKCSRLLSAGTIFRCASSTISSSSEELALSESPVPEPYNVQFYLDRLPSAVNNLLDQFDRVIRVMEDVCQLERGLEQAQKRINDNKKGQKSLSGLHPAPAQCARMPLFPTPPGVRQWACDASCWGRAESQHNHYMAVLPSEGNNNGQFHKRRARNDG</sequence>
<dbReference type="Pfam" id="PF01477">
    <property type="entry name" value="PLAT"/>
    <property type="match status" value="1"/>
</dbReference>
<dbReference type="Gene3D" id="3.10.100.10">
    <property type="entry name" value="Mannose-Binding Protein A, subunit A"/>
    <property type="match status" value="1"/>
</dbReference>
<dbReference type="InterPro" id="IPR001304">
    <property type="entry name" value="C-type_lectin-like"/>
</dbReference>
<feature type="transmembrane region" description="Helical" evidence="14">
    <location>
        <begin position="2788"/>
        <end position="2809"/>
    </location>
</feature>
<keyword evidence="12" id="KW-0966">Cell projection</keyword>
<dbReference type="Proteomes" id="UP000472274">
    <property type="component" value="Unplaced"/>
</dbReference>
<feature type="domain" description="PKD" evidence="16">
    <location>
        <begin position="1631"/>
        <end position="1712"/>
    </location>
</feature>
<evidence type="ECO:0000256" key="2">
    <source>
        <dbReference type="ARBA" id="ARBA00004651"/>
    </source>
</evidence>
<dbReference type="InterPro" id="IPR016186">
    <property type="entry name" value="C-type_lectin-like/link_sf"/>
</dbReference>
<dbReference type="SMART" id="SM00303">
    <property type="entry name" value="GPS"/>
    <property type="match status" value="1"/>
</dbReference>
<dbReference type="PRINTS" id="PR00500">
    <property type="entry name" value="POLYCYSTIN1"/>
</dbReference>
<dbReference type="Pfam" id="PF00059">
    <property type="entry name" value="Lectin_C"/>
    <property type="match status" value="1"/>
</dbReference>
<dbReference type="GO" id="GO:0005929">
    <property type="term" value="C:cilium"/>
    <property type="evidence" value="ECO:0007669"/>
    <property type="project" value="UniProtKB-SubCell"/>
</dbReference>
<feature type="domain" description="PLAT" evidence="17">
    <location>
        <begin position="2626"/>
        <end position="2740"/>
    </location>
</feature>
<dbReference type="InterPro" id="IPR016187">
    <property type="entry name" value="CTDL_fold"/>
</dbReference>
<feature type="transmembrane region" description="Helical" evidence="14">
    <location>
        <begin position="3113"/>
        <end position="3135"/>
    </location>
</feature>
<dbReference type="InterPro" id="IPR000601">
    <property type="entry name" value="PKD_dom"/>
</dbReference>
<dbReference type="CDD" id="cd01752">
    <property type="entry name" value="PLAT_polycystin"/>
    <property type="match status" value="1"/>
</dbReference>
<comment type="similarity">
    <text evidence="3">Belongs to the polycystin family.</text>
</comment>
<dbReference type="InterPro" id="IPR022409">
    <property type="entry name" value="PKD/Chitinase_dom"/>
</dbReference>
<feature type="domain" description="PKD" evidence="16">
    <location>
        <begin position="107"/>
        <end position="145"/>
    </location>
</feature>
<dbReference type="PANTHER" id="PTHR46730">
    <property type="entry name" value="POLYCYSTIN-1"/>
    <property type="match status" value="1"/>
</dbReference>
<feature type="domain" description="PKD" evidence="16">
    <location>
        <begin position="964"/>
        <end position="1027"/>
    </location>
</feature>
<dbReference type="InterPro" id="IPR002859">
    <property type="entry name" value="PKD/REJ-like"/>
</dbReference>
<dbReference type="PANTHER" id="PTHR46730:SF2">
    <property type="entry name" value="POLYCYSTIN-1 ISOFORM X1"/>
    <property type="match status" value="1"/>
</dbReference>
<dbReference type="CDD" id="cd00037">
    <property type="entry name" value="CLECT"/>
    <property type="match status" value="1"/>
</dbReference>
<evidence type="ECO:0000256" key="1">
    <source>
        <dbReference type="ARBA" id="ARBA00004138"/>
    </source>
</evidence>
<name>A0A674JJS9_9SAUR</name>
<dbReference type="CDD" id="cd00146">
    <property type="entry name" value="PKD"/>
    <property type="match status" value="8"/>
</dbReference>
<evidence type="ECO:0000256" key="13">
    <source>
        <dbReference type="PROSITE-ProRule" id="PRU00152"/>
    </source>
</evidence>
<dbReference type="InterPro" id="IPR018378">
    <property type="entry name" value="C-type_lectin_CS"/>
</dbReference>
<dbReference type="GO" id="GO:0005261">
    <property type="term" value="F:monoatomic cation channel activity"/>
    <property type="evidence" value="ECO:0007669"/>
    <property type="project" value="TreeGrafter"/>
</dbReference>
<keyword evidence="20" id="KW-1185">Reference proteome</keyword>
<feature type="domain" description="REJ" evidence="18">
    <location>
        <begin position="1717"/>
        <end position="2221"/>
    </location>
</feature>
<dbReference type="InterPro" id="IPR000203">
    <property type="entry name" value="GPS"/>
</dbReference>
<evidence type="ECO:0000256" key="8">
    <source>
        <dbReference type="ARBA" id="ARBA00023069"/>
    </source>
</evidence>
<keyword evidence="5 14" id="KW-0812">Transmembrane</keyword>